<organism evidence="1 2">
    <name type="scientific">Anisodus tanguticus</name>
    <dbReference type="NCBI Taxonomy" id="243964"/>
    <lineage>
        <taxon>Eukaryota</taxon>
        <taxon>Viridiplantae</taxon>
        <taxon>Streptophyta</taxon>
        <taxon>Embryophyta</taxon>
        <taxon>Tracheophyta</taxon>
        <taxon>Spermatophyta</taxon>
        <taxon>Magnoliopsida</taxon>
        <taxon>eudicotyledons</taxon>
        <taxon>Gunneridae</taxon>
        <taxon>Pentapetalae</taxon>
        <taxon>asterids</taxon>
        <taxon>lamiids</taxon>
        <taxon>Solanales</taxon>
        <taxon>Solanaceae</taxon>
        <taxon>Solanoideae</taxon>
        <taxon>Hyoscyameae</taxon>
        <taxon>Anisodus</taxon>
    </lineage>
</organism>
<sequence>MVRTQGANPNLLDLLMDKNSLLDIINHMTSHRTSNPQDTRKEGNKKGAELFRVRDTLGADEDPSYNQEMSAARKQSMEEAARLVELQKKKGGFHEVYWGLGDERVLLGEQRRAKIQREKTIKCEWAEGELSPGFGDD</sequence>
<evidence type="ECO:0000313" key="1">
    <source>
        <dbReference type="EMBL" id="KAK4374597.1"/>
    </source>
</evidence>
<accession>A0AAE1SSK7</accession>
<protein>
    <submittedName>
        <fullName evidence="1">Uncharacterized protein</fullName>
    </submittedName>
</protein>
<evidence type="ECO:0000313" key="2">
    <source>
        <dbReference type="Proteomes" id="UP001291623"/>
    </source>
</evidence>
<keyword evidence="2" id="KW-1185">Reference proteome</keyword>
<reference evidence="1" key="1">
    <citation type="submission" date="2023-12" db="EMBL/GenBank/DDBJ databases">
        <title>Genome assembly of Anisodus tanguticus.</title>
        <authorList>
            <person name="Wang Y.-J."/>
        </authorList>
    </citation>
    <scope>NUCLEOTIDE SEQUENCE</scope>
    <source>
        <strain evidence="1">KB-2021</strain>
        <tissue evidence="1">Leaf</tissue>
    </source>
</reference>
<name>A0AAE1SSK7_9SOLA</name>
<comment type="caution">
    <text evidence="1">The sequence shown here is derived from an EMBL/GenBank/DDBJ whole genome shotgun (WGS) entry which is preliminary data.</text>
</comment>
<dbReference type="EMBL" id="JAVYJV010000003">
    <property type="protein sequence ID" value="KAK4374597.1"/>
    <property type="molecule type" value="Genomic_DNA"/>
</dbReference>
<dbReference type="AlphaFoldDB" id="A0AAE1SSK7"/>
<proteinExistence type="predicted"/>
<dbReference type="Proteomes" id="UP001291623">
    <property type="component" value="Unassembled WGS sequence"/>
</dbReference>
<gene>
    <name evidence="1" type="ORF">RND71_005274</name>
</gene>